<dbReference type="EMBL" id="WMEY01000004">
    <property type="protein sequence ID" value="MYL64411.1"/>
    <property type="molecule type" value="Genomic_DNA"/>
</dbReference>
<dbReference type="InterPro" id="IPR036388">
    <property type="entry name" value="WH-like_DNA-bd_sf"/>
</dbReference>
<dbReference type="RefSeq" id="WP_160919866.1">
    <property type="nucleotide sequence ID" value="NZ_WMEY01000004.1"/>
</dbReference>
<evidence type="ECO:0000313" key="5">
    <source>
        <dbReference type="EMBL" id="MYL64411.1"/>
    </source>
</evidence>
<evidence type="ECO:0000256" key="3">
    <source>
        <dbReference type="ARBA" id="ARBA00023163"/>
    </source>
</evidence>
<dbReference type="Pfam" id="PF01047">
    <property type="entry name" value="MarR"/>
    <property type="match status" value="1"/>
</dbReference>
<dbReference type="InterPro" id="IPR036390">
    <property type="entry name" value="WH_DNA-bd_sf"/>
</dbReference>
<keyword evidence="3" id="KW-0804">Transcription</keyword>
<dbReference type="Gene3D" id="1.10.10.10">
    <property type="entry name" value="Winged helix-like DNA-binding domain superfamily/Winged helix DNA-binding domain"/>
    <property type="match status" value="1"/>
</dbReference>
<protein>
    <submittedName>
        <fullName evidence="5">MarR family transcriptional regulator</fullName>
    </submittedName>
</protein>
<accession>A0A845F0T6</accession>
<dbReference type="PROSITE" id="PS50995">
    <property type="entry name" value="HTH_MARR_2"/>
    <property type="match status" value="1"/>
</dbReference>
<reference evidence="5 6" key="1">
    <citation type="submission" date="2019-11" db="EMBL/GenBank/DDBJ databases">
        <title>Genome sequences of 17 halophilic strains isolated from different environments.</title>
        <authorList>
            <person name="Furrow R.E."/>
        </authorList>
    </citation>
    <scope>NUCLEOTIDE SEQUENCE [LARGE SCALE GENOMIC DNA]</scope>
    <source>
        <strain evidence="5 6">22506_14_FS</strain>
    </source>
</reference>
<evidence type="ECO:0000259" key="4">
    <source>
        <dbReference type="PROSITE" id="PS50995"/>
    </source>
</evidence>
<feature type="domain" description="HTH marR-type" evidence="4">
    <location>
        <begin position="2"/>
        <end position="136"/>
    </location>
</feature>
<name>A0A845F0T6_9BACL</name>
<sequence length="157" mass="18500">MENQLHYIMNHMRAAFKVLDKEWQMAAKDLGITQAEQHILWIVYLEKSITLTKLAELSLLDISTVAQVLTRMTKKELVIQTKKNQDRRVTYVSLSPEGKNILHTSSTYEYQFWNYMKEMDPNKRAQFMSIVSDMNKHFYGNSFVEWVEKTSKKSIAD</sequence>
<dbReference type="AlphaFoldDB" id="A0A845F0T6"/>
<keyword evidence="2" id="KW-0238">DNA-binding</keyword>
<proteinExistence type="predicted"/>
<dbReference type="PANTHER" id="PTHR42756">
    <property type="entry name" value="TRANSCRIPTIONAL REGULATOR, MARR"/>
    <property type="match status" value="1"/>
</dbReference>
<dbReference type="PANTHER" id="PTHR42756:SF1">
    <property type="entry name" value="TRANSCRIPTIONAL REPRESSOR OF EMRAB OPERON"/>
    <property type="match status" value="1"/>
</dbReference>
<comment type="caution">
    <text evidence="5">The sequence shown here is derived from an EMBL/GenBank/DDBJ whole genome shotgun (WGS) entry which is preliminary data.</text>
</comment>
<organism evidence="5 6">
    <name type="scientific">Guptibacillus hwajinpoensis</name>
    <dbReference type="NCBI Taxonomy" id="208199"/>
    <lineage>
        <taxon>Bacteria</taxon>
        <taxon>Bacillati</taxon>
        <taxon>Bacillota</taxon>
        <taxon>Bacilli</taxon>
        <taxon>Bacillales</taxon>
        <taxon>Guptibacillaceae</taxon>
        <taxon>Guptibacillus</taxon>
    </lineage>
</organism>
<dbReference type="SMART" id="SM00347">
    <property type="entry name" value="HTH_MARR"/>
    <property type="match status" value="1"/>
</dbReference>
<evidence type="ECO:0000256" key="2">
    <source>
        <dbReference type="ARBA" id="ARBA00023125"/>
    </source>
</evidence>
<dbReference type="Proteomes" id="UP000447833">
    <property type="component" value="Unassembled WGS sequence"/>
</dbReference>
<gene>
    <name evidence="5" type="ORF">GLW07_13725</name>
</gene>
<evidence type="ECO:0000256" key="1">
    <source>
        <dbReference type="ARBA" id="ARBA00023015"/>
    </source>
</evidence>
<evidence type="ECO:0000313" key="6">
    <source>
        <dbReference type="Proteomes" id="UP000447833"/>
    </source>
</evidence>
<dbReference type="GO" id="GO:0003700">
    <property type="term" value="F:DNA-binding transcription factor activity"/>
    <property type="evidence" value="ECO:0007669"/>
    <property type="project" value="InterPro"/>
</dbReference>
<dbReference type="InterPro" id="IPR000835">
    <property type="entry name" value="HTH_MarR-typ"/>
</dbReference>
<dbReference type="SUPFAM" id="SSF46785">
    <property type="entry name" value="Winged helix' DNA-binding domain"/>
    <property type="match status" value="1"/>
</dbReference>
<dbReference type="GO" id="GO:0003677">
    <property type="term" value="F:DNA binding"/>
    <property type="evidence" value="ECO:0007669"/>
    <property type="project" value="UniProtKB-KW"/>
</dbReference>
<keyword evidence="1" id="KW-0805">Transcription regulation</keyword>